<dbReference type="EMBL" id="CP022115">
    <property type="protein sequence ID" value="ASJ25367.1"/>
    <property type="molecule type" value="Genomic_DNA"/>
</dbReference>
<dbReference type="PANTHER" id="PTHR36154:SF1">
    <property type="entry name" value="DNA-BINDING TRANSCRIPTIONAL ACTIVATOR ALPA"/>
    <property type="match status" value="1"/>
</dbReference>
<dbReference type="PANTHER" id="PTHR36154">
    <property type="entry name" value="DNA-BINDING TRANSCRIPTIONAL ACTIVATOR ALPA"/>
    <property type="match status" value="1"/>
</dbReference>
<dbReference type="Pfam" id="PF05930">
    <property type="entry name" value="Phage_AlpA"/>
    <property type="match status" value="1"/>
</dbReference>
<proteinExistence type="predicted"/>
<dbReference type="Gene3D" id="1.10.238.160">
    <property type="match status" value="1"/>
</dbReference>
<dbReference type="Proteomes" id="UP000197424">
    <property type="component" value="Chromosome"/>
</dbReference>
<gene>
    <name evidence="1" type="ORF">LHGZ1_2536</name>
</gene>
<dbReference type="InterPro" id="IPR009061">
    <property type="entry name" value="DNA-bd_dom_put_sf"/>
</dbReference>
<reference evidence="2" key="1">
    <citation type="submission" date="2017-06" db="EMBL/GenBank/DDBJ databases">
        <title>Whole genome sequence of Laribacter hongkongensis LHGZ1.</title>
        <authorList>
            <person name="Chen D."/>
            <person name="Wu H."/>
            <person name="Chen J."/>
        </authorList>
    </citation>
    <scope>NUCLEOTIDE SEQUENCE [LARGE SCALE GENOMIC DNA]</scope>
    <source>
        <strain evidence="2">LHGZ1</strain>
    </source>
</reference>
<sequence length="76" mass="8457">MNTTIKFYRLPEVLNLTGYSRPSIYRLMNAGEFPQSVRLGSRAVAWRSSDIDAWMASRPSAAITPVNFKSTSSQSA</sequence>
<organism evidence="1 2">
    <name type="scientific">Laribacter hongkongensis</name>
    <dbReference type="NCBI Taxonomy" id="168471"/>
    <lineage>
        <taxon>Bacteria</taxon>
        <taxon>Pseudomonadati</taxon>
        <taxon>Pseudomonadota</taxon>
        <taxon>Betaproteobacteria</taxon>
        <taxon>Neisseriales</taxon>
        <taxon>Aquaspirillaceae</taxon>
        <taxon>Laribacter</taxon>
    </lineage>
</organism>
<dbReference type="InterPro" id="IPR010260">
    <property type="entry name" value="AlpA"/>
</dbReference>
<dbReference type="SUPFAM" id="SSF46955">
    <property type="entry name" value="Putative DNA-binding domain"/>
    <property type="match status" value="1"/>
</dbReference>
<evidence type="ECO:0000313" key="2">
    <source>
        <dbReference type="Proteomes" id="UP000197424"/>
    </source>
</evidence>
<accession>A0A248LKS8</accession>
<name>A0A248LKS8_9NEIS</name>
<dbReference type="AlphaFoldDB" id="A0A248LKS8"/>
<protein>
    <submittedName>
        <fullName evidence="1">Phage_AlpA domain containing protein</fullName>
    </submittedName>
</protein>
<evidence type="ECO:0000313" key="1">
    <source>
        <dbReference type="EMBL" id="ASJ25367.1"/>
    </source>
</evidence>
<dbReference type="InterPro" id="IPR052931">
    <property type="entry name" value="Prophage_regulatory_activator"/>
</dbReference>
<dbReference type="RefSeq" id="WP_197736058.1">
    <property type="nucleotide sequence ID" value="NZ_CP022115.1"/>
</dbReference>